<comment type="caution">
    <text evidence="8">The sequence shown here is derived from an EMBL/GenBank/DDBJ whole genome shotgun (WGS) entry which is preliminary data.</text>
</comment>
<dbReference type="PANTHER" id="PTHR24327">
    <property type="entry name" value="HOMEOBOX PROTEIN"/>
    <property type="match status" value="1"/>
</dbReference>
<dbReference type="Gene3D" id="1.10.10.60">
    <property type="entry name" value="Homeodomain-like"/>
    <property type="match status" value="1"/>
</dbReference>
<feature type="domain" description="Homeobox" evidence="7">
    <location>
        <begin position="292"/>
        <end position="352"/>
    </location>
</feature>
<name>A0ABR3BR34_9TREE</name>
<dbReference type="InterPro" id="IPR009057">
    <property type="entry name" value="Homeodomain-like_sf"/>
</dbReference>
<dbReference type="RefSeq" id="XP_066613074.1">
    <property type="nucleotide sequence ID" value="XM_066758626.1"/>
</dbReference>
<keyword evidence="9" id="KW-1185">Reference proteome</keyword>
<feature type="compositionally biased region" description="Basic and acidic residues" evidence="6">
    <location>
        <begin position="66"/>
        <end position="76"/>
    </location>
</feature>
<dbReference type="SUPFAM" id="SSF46689">
    <property type="entry name" value="Homeodomain-like"/>
    <property type="match status" value="1"/>
</dbReference>
<dbReference type="GeneID" id="91991004"/>
<feature type="region of interest" description="Disordered" evidence="6">
    <location>
        <begin position="363"/>
        <end position="400"/>
    </location>
</feature>
<evidence type="ECO:0000256" key="4">
    <source>
        <dbReference type="PROSITE-ProRule" id="PRU00108"/>
    </source>
</evidence>
<sequence>MSAREPSQKAKISTAPALRGISIYELSRRSVRSQEDLSNSSDIHRSVLLSPTASPRSRHGPRLSHRSSEVVEDKGKKLPQSSPTARLPHLFRFSPTLPPLITRCHSRNSLPSTRAVPIHHRTDSHPIHQAFPGELREHGYDCPLADHYFPLGYRSPPRYSIAQTLSSTRHRSPLPPIHVHLAEYAPPPQSHYHSEGYYPPSPPFSTYIYSQREDAYHRPSQSPRPRPHIHSHTHPMSTECDVRFHSADRLGHGSRLSYGLRLIPVNGPSGGTVDKNTSSQASMVSTGKLAFSGIKLARKRANDVQLAALSDAFRRTHYPSTKERHELAMQLGMTSRSVQIWFQNRRRADKVDQESAIQRAEAKARAAEATRRELPAPPFLVGGMSGGSGSRRNGGAKLENNIEVDVVVKRERQ</sequence>
<dbReference type="InterPro" id="IPR050460">
    <property type="entry name" value="Distal-less_Homeobox_TF"/>
</dbReference>
<proteinExistence type="predicted"/>
<dbReference type="Pfam" id="PF00046">
    <property type="entry name" value="Homeodomain"/>
    <property type="match status" value="1"/>
</dbReference>
<dbReference type="InterPro" id="IPR017970">
    <property type="entry name" value="Homeobox_CS"/>
</dbReference>
<dbReference type="SMART" id="SM00389">
    <property type="entry name" value="HOX"/>
    <property type="match status" value="1"/>
</dbReference>
<dbReference type="EMBL" id="ATAM02000007">
    <property type="protein sequence ID" value="KAL0247113.1"/>
    <property type="molecule type" value="Genomic_DNA"/>
</dbReference>
<keyword evidence="1 4" id="KW-0238">DNA-binding</keyword>
<keyword evidence="3 4" id="KW-0539">Nucleus</keyword>
<dbReference type="PROSITE" id="PS00027">
    <property type="entry name" value="HOMEOBOX_1"/>
    <property type="match status" value="1"/>
</dbReference>
<reference evidence="9" key="1">
    <citation type="submission" date="2015-01" db="EMBL/GenBank/DDBJ databases">
        <title>The Genome Sequence of Cryptococcus gattii MMRL2647.</title>
        <authorList>
            <consortium name="The Broad Institute Genomics Platform"/>
            <person name="Cuomo C."/>
            <person name="Litvintseva A."/>
            <person name="Chen Y."/>
            <person name="Heitman J."/>
            <person name="Sun S."/>
            <person name="Springer D."/>
            <person name="Dromer F."/>
            <person name="Young S."/>
            <person name="Zeng Q."/>
            <person name="Gargeya S."/>
            <person name="Abouelleil A."/>
            <person name="Alvarado L."/>
            <person name="Chapman S.B."/>
            <person name="Gainer-Dewar J."/>
            <person name="Goldberg J."/>
            <person name="Griggs A."/>
            <person name="Gujja S."/>
            <person name="Hansen M."/>
            <person name="Howarth C."/>
            <person name="Imamovic A."/>
            <person name="Larimer J."/>
            <person name="Murphy C."/>
            <person name="Naylor J."/>
            <person name="Pearson M."/>
            <person name="Priest M."/>
            <person name="Roberts A."/>
            <person name="Saif S."/>
            <person name="Shea T."/>
            <person name="Sykes S."/>
            <person name="Wortman J."/>
            <person name="Nusbaum C."/>
            <person name="Birren B."/>
        </authorList>
    </citation>
    <scope>NUCLEOTIDE SEQUENCE [LARGE SCALE GENOMIC DNA]</scope>
    <source>
        <strain evidence="9">IND107</strain>
    </source>
</reference>
<evidence type="ECO:0000256" key="2">
    <source>
        <dbReference type="ARBA" id="ARBA00023155"/>
    </source>
</evidence>
<gene>
    <name evidence="8" type="ORF">I308_104148</name>
</gene>
<dbReference type="CDD" id="cd00086">
    <property type="entry name" value="homeodomain"/>
    <property type="match status" value="1"/>
</dbReference>
<dbReference type="InterPro" id="IPR001356">
    <property type="entry name" value="HD"/>
</dbReference>
<organism evidence="8 9">
    <name type="scientific">Cryptococcus tetragattii IND107</name>
    <dbReference type="NCBI Taxonomy" id="1296105"/>
    <lineage>
        <taxon>Eukaryota</taxon>
        <taxon>Fungi</taxon>
        <taxon>Dikarya</taxon>
        <taxon>Basidiomycota</taxon>
        <taxon>Agaricomycotina</taxon>
        <taxon>Tremellomycetes</taxon>
        <taxon>Tremellales</taxon>
        <taxon>Cryptococcaceae</taxon>
        <taxon>Cryptococcus</taxon>
        <taxon>Cryptococcus gattii species complex</taxon>
    </lineage>
</organism>
<dbReference type="PANTHER" id="PTHR24327:SF41">
    <property type="entry name" value="BRAIN-SPECIFIC HOMEOBOX PROTEIN"/>
    <property type="match status" value="1"/>
</dbReference>
<evidence type="ECO:0000313" key="9">
    <source>
        <dbReference type="Proteomes" id="UP000054399"/>
    </source>
</evidence>
<feature type="compositionally biased region" description="Basic and acidic residues" evidence="6">
    <location>
        <begin position="363"/>
        <end position="374"/>
    </location>
</feature>
<accession>A0ABR3BR34</accession>
<evidence type="ECO:0000256" key="1">
    <source>
        <dbReference type="ARBA" id="ARBA00023125"/>
    </source>
</evidence>
<evidence type="ECO:0000313" key="8">
    <source>
        <dbReference type="EMBL" id="KAL0247113.1"/>
    </source>
</evidence>
<reference evidence="8 9" key="2">
    <citation type="submission" date="2024-01" db="EMBL/GenBank/DDBJ databases">
        <title>Comparative genomics of Cryptococcus and Kwoniella reveals pathogenesis evolution and contrasting modes of karyotype evolution via chromosome fusion or intercentromeric recombination.</title>
        <authorList>
            <person name="Coelho M.A."/>
            <person name="David-Palma M."/>
            <person name="Shea T."/>
            <person name="Bowers K."/>
            <person name="Mcginley-Smith S."/>
            <person name="Mohammad A.W."/>
            <person name="Gnirke A."/>
            <person name="Yurkov A.M."/>
            <person name="Nowrousian M."/>
            <person name="Sun S."/>
            <person name="Cuomo C.A."/>
            <person name="Heitman J."/>
        </authorList>
    </citation>
    <scope>NUCLEOTIDE SEQUENCE [LARGE SCALE GENOMIC DNA]</scope>
    <source>
        <strain evidence="8 9">IND107</strain>
    </source>
</reference>
<evidence type="ECO:0000259" key="7">
    <source>
        <dbReference type="PROSITE" id="PS50071"/>
    </source>
</evidence>
<evidence type="ECO:0000256" key="3">
    <source>
        <dbReference type="ARBA" id="ARBA00023242"/>
    </source>
</evidence>
<feature type="DNA-binding region" description="Homeobox" evidence="4">
    <location>
        <begin position="294"/>
        <end position="353"/>
    </location>
</feature>
<dbReference type="PROSITE" id="PS50071">
    <property type="entry name" value="HOMEOBOX_2"/>
    <property type="match status" value="1"/>
</dbReference>
<comment type="subcellular location">
    <subcellularLocation>
        <location evidence="4 5">Nucleus</location>
    </subcellularLocation>
</comment>
<evidence type="ECO:0000256" key="6">
    <source>
        <dbReference type="SAM" id="MobiDB-lite"/>
    </source>
</evidence>
<evidence type="ECO:0000256" key="5">
    <source>
        <dbReference type="RuleBase" id="RU000682"/>
    </source>
</evidence>
<feature type="compositionally biased region" description="Basic residues" evidence="6">
    <location>
        <begin position="56"/>
        <end position="65"/>
    </location>
</feature>
<keyword evidence="2 4" id="KW-0371">Homeobox</keyword>
<protein>
    <recommendedName>
        <fullName evidence="7">Homeobox domain-containing protein</fullName>
    </recommendedName>
</protein>
<dbReference type="Proteomes" id="UP000054399">
    <property type="component" value="Unassembled WGS sequence"/>
</dbReference>
<feature type="region of interest" description="Disordered" evidence="6">
    <location>
        <begin position="29"/>
        <end position="86"/>
    </location>
</feature>